<dbReference type="AlphaFoldDB" id="A0A8J3RUP5"/>
<evidence type="ECO:0008006" key="5">
    <source>
        <dbReference type="Google" id="ProtNLM"/>
    </source>
</evidence>
<organism evidence="3 4">
    <name type="scientific">Planobispora longispora</name>
    <dbReference type="NCBI Taxonomy" id="28887"/>
    <lineage>
        <taxon>Bacteria</taxon>
        <taxon>Bacillati</taxon>
        <taxon>Actinomycetota</taxon>
        <taxon>Actinomycetes</taxon>
        <taxon>Streptosporangiales</taxon>
        <taxon>Streptosporangiaceae</taxon>
        <taxon>Planobispora</taxon>
    </lineage>
</organism>
<accession>A0A8J3RUP5</accession>
<name>A0A8J3RUP5_9ACTN</name>
<evidence type="ECO:0000256" key="1">
    <source>
        <dbReference type="SAM" id="MobiDB-lite"/>
    </source>
</evidence>
<evidence type="ECO:0000313" key="4">
    <source>
        <dbReference type="Proteomes" id="UP000616724"/>
    </source>
</evidence>
<comment type="caution">
    <text evidence="3">The sequence shown here is derived from an EMBL/GenBank/DDBJ whole genome shotgun (WGS) entry which is preliminary data.</text>
</comment>
<feature type="region of interest" description="Disordered" evidence="1">
    <location>
        <begin position="28"/>
        <end position="53"/>
    </location>
</feature>
<keyword evidence="2" id="KW-0732">Signal</keyword>
<evidence type="ECO:0000256" key="2">
    <source>
        <dbReference type="SAM" id="SignalP"/>
    </source>
</evidence>
<evidence type="ECO:0000313" key="3">
    <source>
        <dbReference type="EMBL" id="GIH78553.1"/>
    </source>
</evidence>
<feature type="signal peptide" evidence="2">
    <location>
        <begin position="1"/>
        <end position="18"/>
    </location>
</feature>
<dbReference type="Proteomes" id="UP000616724">
    <property type="component" value="Unassembled WGS sequence"/>
</dbReference>
<sequence>MRVFICAAALAAASVAAAGCGVTTGTPVAQAPAGPAGSTARTGPAGEGTVRASRAEVNPAGTARAGEAPAGAPIEVSPAQYRVLLDQCRYADTAELRERCRSAAERGYRVGKENPSLDCRTYSGVSVCGTLPLSERERECAGTAAAGGLPSRRAEVECYVLP</sequence>
<dbReference type="PROSITE" id="PS51257">
    <property type="entry name" value="PROKAR_LIPOPROTEIN"/>
    <property type="match status" value="1"/>
</dbReference>
<dbReference type="EMBL" id="BOOH01000040">
    <property type="protein sequence ID" value="GIH78553.1"/>
    <property type="molecule type" value="Genomic_DNA"/>
</dbReference>
<feature type="chain" id="PRO_5039593670" description="Lipoprotein" evidence="2">
    <location>
        <begin position="19"/>
        <end position="162"/>
    </location>
</feature>
<reference evidence="3 4" key="1">
    <citation type="submission" date="2021-01" db="EMBL/GenBank/DDBJ databases">
        <title>Whole genome shotgun sequence of Planobispora longispora NBRC 13918.</title>
        <authorList>
            <person name="Komaki H."/>
            <person name="Tamura T."/>
        </authorList>
    </citation>
    <scope>NUCLEOTIDE SEQUENCE [LARGE SCALE GENOMIC DNA]</scope>
    <source>
        <strain evidence="3 4">NBRC 13918</strain>
    </source>
</reference>
<proteinExistence type="predicted"/>
<protein>
    <recommendedName>
        <fullName evidence="5">Lipoprotein</fullName>
    </recommendedName>
</protein>
<gene>
    <name evidence="3" type="ORF">Plo01_49820</name>
</gene>
<dbReference type="RefSeq" id="WP_239316968.1">
    <property type="nucleotide sequence ID" value="NZ_BOOH01000040.1"/>
</dbReference>
<keyword evidence="4" id="KW-1185">Reference proteome</keyword>